<dbReference type="SUPFAM" id="SSF56801">
    <property type="entry name" value="Acetyl-CoA synthetase-like"/>
    <property type="match status" value="1"/>
</dbReference>
<dbReference type="InterPro" id="IPR020845">
    <property type="entry name" value="AMP-binding_CS"/>
</dbReference>
<evidence type="ECO:0000259" key="3">
    <source>
        <dbReference type="Pfam" id="PF00501"/>
    </source>
</evidence>
<dbReference type="GO" id="GO:0016877">
    <property type="term" value="F:ligase activity, forming carbon-sulfur bonds"/>
    <property type="evidence" value="ECO:0007669"/>
    <property type="project" value="UniProtKB-ARBA"/>
</dbReference>
<proteinExistence type="inferred from homology"/>
<evidence type="ECO:0000259" key="4">
    <source>
        <dbReference type="Pfam" id="PF13193"/>
    </source>
</evidence>
<dbReference type="InterPro" id="IPR045851">
    <property type="entry name" value="AMP-bd_C_sf"/>
</dbReference>
<dbReference type="AlphaFoldDB" id="A0A1I5WRU6"/>
<evidence type="ECO:0000313" key="6">
    <source>
        <dbReference type="Proteomes" id="UP000183413"/>
    </source>
</evidence>
<dbReference type="RefSeq" id="WP_075024516.1">
    <property type="nucleotide sequence ID" value="NZ_FOVH01000024.1"/>
</dbReference>
<dbReference type="InterPro" id="IPR025110">
    <property type="entry name" value="AMP-bd_C"/>
</dbReference>
<gene>
    <name evidence="5" type="ORF">SAMN04489713_12495</name>
</gene>
<reference evidence="5 6" key="1">
    <citation type="submission" date="2016-10" db="EMBL/GenBank/DDBJ databases">
        <authorList>
            <person name="de Groot N.N."/>
        </authorList>
    </citation>
    <scope>NUCLEOTIDE SEQUENCE [LARGE SCALE GENOMIC DNA]</scope>
    <source>
        <strain evidence="5 6">DSM 43067</strain>
    </source>
</reference>
<dbReference type="Pfam" id="PF13193">
    <property type="entry name" value="AMP-binding_C"/>
    <property type="match status" value="1"/>
</dbReference>
<feature type="domain" description="AMP-dependent synthetase/ligase" evidence="3">
    <location>
        <begin position="13"/>
        <end position="373"/>
    </location>
</feature>
<dbReference type="Gene3D" id="3.40.50.12780">
    <property type="entry name" value="N-terminal domain of ligase-like"/>
    <property type="match status" value="1"/>
</dbReference>
<dbReference type="FunFam" id="3.30.300.30:FF:000008">
    <property type="entry name" value="2,3-dihydroxybenzoate-AMP ligase"/>
    <property type="match status" value="1"/>
</dbReference>
<comment type="similarity">
    <text evidence="1">Belongs to the ATP-dependent AMP-binding enzyme family.</text>
</comment>
<keyword evidence="6" id="KW-1185">Reference proteome</keyword>
<accession>A0A1I5WRU6</accession>
<evidence type="ECO:0000313" key="5">
    <source>
        <dbReference type="EMBL" id="SFQ22248.1"/>
    </source>
</evidence>
<dbReference type="InterPro" id="IPR050237">
    <property type="entry name" value="ATP-dep_AMP-bd_enzyme"/>
</dbReference>
<dbReference type="PANTHER" id="PTHR43767:SF7">
    <property type="entry name" value="MEDIUM_LONG-CHAIN-FATTY-ACID--COA LIGASE FADD8"/>
    <property type="match status" value="1"/>
</dbReference>
<evidence type="ECO:0000256" key="1">
    <source>
        <dbReference type="ARBA" id="ARBA00006432"/>
    </source>
</evidence>
<protein>
    <submittedName>
        <fullName evidence="5">Long-chain acyl-CoA synthetase</fullName>
    </submittedName>
</protein>
<dbReference type="eggNOG" id="COG0318">
    <property type="taxonomic scope" value="Bacteria"/>
</dbReference>
<dbReference type="STRING" id="1993.SAMN04489713_12495"/>
<dbReference type="InterPro" id="IPR000873">
    <property type="entry name" value="AMP-dep_synth/lig_dom"/>
</dbReference>
<dbReference type="Proteomes" id="UP000183413">
    <property type="component" value="Unassembled WGS sequence"/>
</dbReference>
<dbReference type="InParanoid" id="A0A1I5WRU6"/>
<dbReference type="InterPro" id="IPR042099">
    <property type="entry name" value="ANL_N_sf"/>
</dbReference>
<sequence length="510" mass="54721">MTTEAILRDYLSAAIRRHGSRRAVVAGGETWTYADLERASRAVAGHLAELGTGPGDPVAIILRNGAEYVVADLAIALLGAAKVPLNLMLSTEEQAYILADSGARVCLIEADRLDVIGAAREHGADPLVVVRGGGAGPGSWDAAVSHAPLAAEPPVPPDALALIMYTGGTTGRPKGVLHTQRGIAANLLSHLVEMELGAADVLLLTSPLPHSAGFLLQAALSKGASVFVEQGFDIEVVLDRISRDRVTYLFMVPTMIYRLIDAVAARADIDTSSVRTILYGAAPISLERLRDGLRRFGPVFVQLYAQSEAPNFLTRLRRDDHRVEGRDVRRLASCGQPVVMARVEVRKEDGSACEPGEVGEVVARAPYTMIGYLGREPETAEALRDGWLHTGDLGYLDEDGYLYLVDRKNDMIITGGLNVYSTEVEQALVRVPGVQEAAVTGVPHPDWGEAVVAFVVPERSDVTAEAIQAVAREALSAYKRPKRVVLVASLPVTAVGKIDKKELRQGWPGW</sequence>
<name>A0A1I5WRU6_9ACTN</name>
<evidence type="ECO:0000256" key="2">
    <source>
        <dbReference type="ARBA" id="ARBA00022598"/>
    </source>
</evidence>
<dbReference type="Pfam" id="PF00501">
    <property type="entry name" value="AMP-binding"/>
    <property type="match status" value="1"/>
</dbReference>
<dbReference type="PANTHER" id="PTHR43767">
    <property type="entry name" value="LONG-CHAIN-FATTY-ACID--COA LIGASE"/>
    <property type="match status" value="1"/>
</dbReference>
<dbReference type="PROSITE" id="PS00455">
    <property type="entry name" value="AMP_BINDING"/>
    <property type="match status" value="1"/>
</dbReference>
<dbReference type="Gene3D" id="3.30.300.30">
    <property type="match status" value="1"/>
</dbReference>
<dbReference type="EMBL" id="FOVH01000024">
    <property type="protein sequence ID" value="SFQ22248.1"/>
    <property type="molecule type" value="Genomic_DNA"/>
</dbReference>
<feature type="domain" description="AMP-binding enzyme C-terminal" evidence="4">
    <location>
        <begin position="423"/>
        <end position="497"/>
    </location>
</feature>
<organism evidence="5 6">
    <name type="scientific">Actinomadura madurae</name>
    <dbReference type="NCBI Taxonomy" id="1993"/>
    <lineage>
        <taxon>Bacteria</taxon>
        <taxon>Bacillati</taxon>
        <taxon>Actinomycetota</taxon>
        <taxon>Actinomycetes</taxon>
        <taxon>Streptosporangiales</taxon>
        <taxon>Thermomonosporaceae</taxon>
        <taxon>Actinomadura</taxon>
    </lineage>
</organism>
<keyword evidence="2" id="KW-0436">Ligase</keyword>